<keyword evidence="5" id="KW-0970">Cilium biogenesis/degradation</keyword>
<feature type="region of interest" description="Disordered" evidence="11">
    <location>
        <begin position="150"/>
        <end position="169"/>
    </location>
</feature>
<dbReference type="VEuPathDB" id="FungiDB:SeMB42_g03422"/>
<feature type="compositionally biased region" description="Low complexity" evidence="11">
    <location>
        <begin position="104"/>
        <end position="121"/>
    </location>
</feature>
<feature type="region of interest" description="Disordered" evidence="11">
    <location>
        <begin position="23"/>
        <end position="70"/>
    </location>
</feature>
<evidence type="ECO:0000256" key="1">
    <source>
        <dbReference type="ARBA" id="ARBA00004120"/>
    </source>
</evidence>
<keyword evidence="6" id="KW-0653">Protein transport</keyword>
<keyword evidence="8" id="KW-0206">Cytoskeleton</keyword>
<reference evidence="13 14" key="1">
    <citation type="journal article" date="2019" name="Sci. Rep.">
        <title>Comparative genomics of chytrid fungi reveal insights into the obligate biotrophic and pathogenic lifestyle of Synchytrium endobioticum.</title>
        <authorList>
            <person name="van de Vossenberg B.T.L.H."/>
            <person name="Warris S."/>
            <person name="Nguyen H.D.T."/>
            <person name="van Gent-Pelzer M.P.E."/>
            <person name="Joly D.L."/>
            <person name="van de Geest H.C."/>
            <person name="Bonants P.J.M."/>
            <person name="Smith D.S."/>
            <person name="Levesque C.A."/>
            <person name="van der Lee T.A.J."/>
        </authorList>
    </citation>
    <scope>NUCLEOTIDE SEQUENCE [LARGE SCALE GENOMIC DNA]</scope>
    <source>
        <strain evidence="13 14">MB42</strain>
    </source>
</reference>
<evidence type="ECO:0000256" key="2">
    <source>
        <dbReference type="ARBA" id="ARBA00004300"/>
    </source>
</evidence>
<evidence type="ECO:0000256" key="7">
    <source>
        <dbReference type="ARBA" id="ARBA00023069"/>
    </source>
</evidence>
<dbReference type="GO" id="GO:0060271">
    <property type="term" value="P:cilium assembly"/>
    <property type="evidence" value="ECO:0007669"/>
    <property type="project" value="TreeGrafter"/>
</dbReference>
<dbReference type="SUPFAM" id="SSF52821">
    <property type="entry name" value="Rhodanese/Cell cycle control phosphatase"/>
    <property type="match status" value="1"/>
</dbReference>
<feature type="region of interest" description="Disordered" evidence="11">
    <location>
        <begin position="95"/>
        <end position="136"/>
    </location>
</feature>
<evidence type="ECO:0000256" key="3">
    <source>
        <dbReference type="ARBA" id="ARBA00022448"/>
    </source>
</evidence>
<dbReference type="PANTHER" id="PTHR44390">
    <property type="entry name" value="CENTROSOMAL PROTEIN OF 41 KDA"/>
    <property type="match status" value="1"/>
</dbReference>
<evidence type="ECO:0000256" key="8">
    <source>
        <dbReference type="ARBA" id="ARBA00023212"/>
    </source>
</evidence>
<feature type="domain" description="Rhodanese" evidence="12">
    <location>
        <begin position="179"/>
        <end position="275"/>
    </location>
</feature>
<evidence type="ECO:0000256" key="10">
    <source>
        <dbReference type="ARBA" id="ARBA00038465"/>
    </source>
</evidence>
<dbReference type="InterPro" id="IPR001763">
    <property type="entry name" value="Rhodanese-like_dom"/>
</dbReference>
<dbReference type="GO" id="GO:0036064">
    <property type="term" value="C:ciliary basal body"/>
    <property type="evidence" value="ECO:0007669"/>
    <property type="project" value="TreeGrafter"/>
</dbReference>
<keyword evidence="7" id="KW-0969">Cilium</keyword>
<comment type="similarity">
    <text evidence="10">Belongs to the CEP41 family.</text>
</comment>
<keyword evidence="3" id="KW-0813">Transport</keyword>
<accession>A0A507D7B4</accession>
<feature type="compositionally biased region" description="Low complexity" evidence="11">
    <location>
        <begin position="34"/>
        <end position="46"/>
    </location>
</feature>
<keyword evidence="14" id="KW-1185">Reference proteome</keyword>
<evidence type="ECO:0000313" key="14">
    <source>
        <dbReference type="Proteomes" id="UP000317494"/>
    </source>
</evidence>
<dbReference type="STRING" id="286115.A0A507D7B4"/>
<evidence type="ECO:0000256" key="9">
    <source>
        <dbReference type="ARBA" id="ARBA00023273"/>
    </source>
</evidence>
<evidence type="ECO:0000256" key="5">
    <source>
        <dbReference type="ARBA" id="ARBA00022794"/>
    </source>
</evidence>
<evidence type="ECO:0000259" key="12">
    <source>
        <dbReference type="PROSITE" id="PS50206"/>
    </source>
</evidence>
<evidence type="ECO:0000256" key="4">
    <source>
        <dbReference type="ARBA" id="ARBA00022490"/>
    </source>
</evidence>
<comment type="caution">
    <text evidence="13">The sequence shown here is derived from an EMBL/GenBank/DDBJ whole genome shotgun (WGS) entry which is preliminary data.</text>
</comment>
<dbReference type="AlphaFoldDB" id="A0A507D7B4"/>
<comment type="subcellular location">
    <subcellularLocation>
        <location evidence="1">Cytoplasm</location>
        <location evidence="1">Cytoskeleton</location>
        <location evidence="1">Cilium basal body</location>
    </subcellularLocation>
    <subcellularLocation>
        <location evidence="2">Cytoplasm</location>
        <location evidence="2">Cytoskeleton</location>
        <location evidence="2">Microtubule organizing center</location>
        <location evidence="2">Centrosome</location>
    </subcellularLocation>
</comment>
<feature type="compositionally biased region" description="Polar residues" evidence="11">
    <location>
        <begin position="368"/>
        <end position="385"/>
    </location>
</feature>
<feature type="region of interest" description="Disordered" evidence="11">
    <location>
        <begin position="366"/>
        <end position="405"/>
    </location>
</feature>
<sequence>MQTRRGKECTMKTTVGEKKALEKKIPTNPKYSHIRSSISTGSSISNKIRDIEEKKREGELGGTPDEPFKRISPVGLARLLLAATADCDLDEYERKLHSPPAPATPSSSSTAAYSNSNSDASPPQPHAGTNNPNAYGVKDLLTRPAAADWHTTSPRVHASARNPDSATDDSVAESGMLPFLLLDVREKELYSTCHIVTASSYPSVQASRTMTQISRTLLTFKARPERPIVVYDVDGEPRGAATTVAVFLLERGWENVRVLSGGLNKFSERFKGGVIGVPPLPKSAATPRKLSAPAALPSSVRAAAPAAEDFYTPNVTSSSSSTVLDMKAVAASLPRQFDLESLRYAVETAGSTLTTPAVSRCMSRAPTGVNSAATSKLTSRVTSRAVSPKPGRRATLSRGSGTLRR</sequence>
<keyword evidence="4" id="KW-0963">Cytoplasm</keyword>
<dbReference type="SMART" id="SM00450">
    <property type="entry name" value="RHOD"/>
    <property type="match status" value="1"/>
</dbReference>
<keyword evidence="9" id="KW-0966">Cell projection</keyword>
<dbReference type="Pfam" id="PF00581">
    <property type="entry name" value="Rhodanese"/>
    <property type="match status" value="1"/>
</dbReference>
<dbReference type="PROSITE" id="PS50206">
    <property type="entry name" value="RHODANESE_3"/>
    <property type="match status" value="1"/>
</dbReference>
<name>A0A507D7B4_9FUNG</name>
<dbReference type="Gene3D" id="3.40.250.10">
    <property type="entry name" value="Rhodanese-like domain"/>
    <property type="match status" value="1"/>
</dbReference>
<dbReference type="InterPro" id="IPR036873">
    <property type="entry name" value="Rhodanese-like_dom_sf"/>
</dbReference>
<dbReference type="Proteomes" id="UP000317494">
    <property type="component" value="Unassembled WGS sequence"/>
</dbReference>
<organism evidence="13 14">
    <name type="scientific">Synchytrium endobioticum</name>
    <dbReference type="NCBI Taxonomy" id="286115"/>
    <lineage>
        <taxon>Eukaryota</taxon>
        <taxon>Fungi</taxon>
        <taxon>Fungi incertae sedis</taxon>
        <taxon>Chytridiomycota</taxon>
        <taxon>Chytridiomycota incertae sedis</taxon>
        <taxon>Chytridiomycetes</taxon>
        <taxon>Synchytriales</taxon>
        <taxon>Synchytriaceae</taxon>
        <taxon>Synchytrium</taxon>
    </lineage>
</organism>
<dbReference type="CDD" id="cd00158">
    <property type="entry name" value="RHOD"/>
    <property type="match status" value="1"/>
</dbReference>
<evidence type="ECO:0000313" key="13">
    <source>
        <dbReference type="EMBL" id="TPX47168.1"/>
    </source>
</evidence>
<feature type="compositionally biased region" description="Basic and acidic residues" evidence="11">
    <location>
        <begin position="47"/>
        <end position="59"/>
    </location>
</feature>
<gene>
    <name evidence="13" type="ORF">SeMB42_g03422</name>
</gene>
<dbReference type="GO" id="GO:0015031">
    <property type="term" value="P:protein transport"/>
    <property type="evidence" value="ECO:0007669"/>
    <property type="project" value="UniProtKB-KW"/>
</dbReference>
<evidence type="ECO:0000256" key="11">
    <source>
        <dbReference type="SAM" id="MobiDB-lite"/>
    </source>
</evidence>
<evidence type="ECO:0000256" key="6">
    <source>
        <dbReference type="ARBA" id="ARBA00022927"/>
    </source>
</evidence>
<protein>
    <recommendedName>
        <fullName evidence="12">Rhodanese domain-containing protein</fullName>
    </recommendedName>
</protein>
<proteinExistence type="inferred from homology"/>
<dbReference type="EMBL" id="QEAN01000121">
    <property type="protein sequence ID" value="TPX47168.1"/>
    <property type="molecule type" value="Genomic_DNA"/>
</dbReference>
<dbReference type="InterPro" id="IPR051889">
    <property type="entry name" value="CEP41"/>
</dbReference>
<dbReference type="PANTHER" id="PTHR44390:SF1">
    <property type="entry name" value="CENTROSOMAL PROTEIN OF 41 KDA"/>
    <property type="match status" value="1"/>
</dbReference>